<proteinExistence type="predicted"/>
<dbReference type="OrthoDB" id="1931120at2"/>
<evidence type="ECO:0000256" key="2">
    <source>
        <dbReference type="ARBA" id="ARBA00012438"/>
    </source>
</evidence>
<dbReference type="InterPro" id="IPR036097">
    <property type="entry name" value="HisK_dim/P_sf"/>
</dbReference>
<dbReference type="InterPro" id="IPR003594">
    <property type="entry name" value="HATPase_dom"/>
</dbReference>
<dbReference type="PANTHER" id="PTHR43065:SF46">
    <property type="entry name" value="C4-DICARBOXYLATE TRANSPORT SENSOR PROTEIN DCTB"/>
    <property type="match status" value="1"/>
</dbReference>
<protein>
    <recommendedName>
        <fullName evidence="2">histidine kinase</fullName>
        <ecNumber evidence="2">2.7.13.3</ecNumber>
    </recommendedName>
</protein>
<dbReference type="SUPFAM" id="SSF47384">
    <property type="entry name" value="Homodimeric domain of signal transducing histidine kinase"/>
    <property type="match status" value="1"/>
</dbReference>
<evidence type="ECO:0000256" key="1">
    <source>
        <dbReference type="ARBA" id="ARBA00000085"/>
    </source>
</evidence>
<evidence type="ECO:0000259" key="11">
    <source>
        <dbReference type="PROSITE" id="PS50112"/>
    </source>
</evidence>
<evidence type="ECO:0000313" key="14">
    <source>
        <dbReference type="Proteomes" id="UP000267400"/>
    </source>
</evidence>
<dbReference type="CDD" id="cd00082">
    <property type="entry name" value="HisKA"/>
    <property type="match status" value="1"/>
</dbReference>
<keyword evidence="6" id="KW-0418">Kinase</keyword>
<dbReference type="InterPro" id="IPR013655">
    <property type="entry name" value="PAS_fold_3"/>
</dbReference>
<dbReference type="InterPro" id="IPR000014">
    <property type="entry name" value="PAS"/>
</dbReference>
<dbReference type="SMART" id="SM00091">
    <property type="entry name" value="PAS"/>
    <property type="match status" value="2"/>
</dbReference>
<dbReference type="Pfam" id="PF08447">
    <property type="entry name" value="PAS_3"/>
    <property type="match status" value="1"/>
</dbReference>
<dbReference type="Gene3D" id="1.10.287.130">
    <property type="match status" value="1"/>
</dbReference>
<evidence type="ECO:0000259" key="12">
    <source>
        <dbReference type="PROSITE" id="PS50113"/>
    </source>
</evidence>
<feature type="domain" description="Histidine kinase" evidence="10">
    <location>
        <begin position="299"/>
        <end position="514"/>
    </location>
</feature>
<dbReference type="InterPro" id="IPR035965">
    <property type="entry name" value="PAS-like_dom_sf"/>
</dbReference>
<dbReference type="GO" id="GO:0005524">
    <property type="term" value="F:ATP binding"/>
    <property type="evidence" value="ECO:0007669"/>
    <property type="project" value="UniProtKB-KW"/>
</dbReference>
<name>A0A431V1E8_9GAMM</name>
<keyword evidence="8" id="KW-0902">Two-component regulatory system</keyword>
<dbReference type="PROSITE" id="PS50112">
    <property type="entry name" value="PAS"/>
    <property type="match status" value="1"/>
</dbReference>
<dbReference type="SUPFAM" id="SSF55785">
    <property type="entry name" value="PYP-like sensor domain (PAS domain)"/>
    <property type="match status" value="2"/>
</dbReference>
<dbReference type="CDD" id="cd00130">
    <property type="entry name" value="PAS"/>
    <property type="match status" value="1"/>
</dbReference>
<dbReference type="InterPro" id="IPR005467">
    <property type="entry name" value="His_kinase_dom"/>
</dbReference>
<sequence length="514" mass="56478">MADDRIRRLEARVAALEARNVELEVQNAALDAEKRHYRWLAESTTDLISRHARDGTFLYASRAARDLLGYAPEALIGVCAYELFHPADLADLLNKSPRVYHRDGFYQYTYRFRSRDGHYVWFETTSRTRRDPETGELLDILCVSRDVGRRLRAEANRERLARVVESTTDYVLFADDNEQLFYSNEAARRRLVLPTGDGGASLADAYTAASLGELRDIVLPAVARYGSWSGELAMRGRGGTLPVLSVVLAHRGPGAEPGHLSLLNRDIGLRKAAEAQARRHQAQIAHANRLATTGELASNIAHELNQPLGAIANYASGALMKLRSAPAAPANELAVPLERINDQVAGLAERLRHIRAYVRKGRTHCRPMAFAEVVTGALQLCEWQFRQAGVRLERALPADLPAVQADPIAVEQVLVNLLLNALEASREQPGADRVRVSAERVSPRELVFRVSDRGAGIPATMRAELFAPFNTTKPEGLGMGLAIAHSLMEAMGGRLCLEETTAGASFAGTLRLAD</sequence>
<dbReference type="EC" id="2.7.13.3" evidence="2"/>
<accession>A0A431V1E8</accession>
<comment type="caution">
    <text evidence="13">The sequence shown here is derived from an EMBL/GenBank/DDBJ whole genome shotgun (WGS) entry which is preliminary data.</text>
</comment>
<dbReference type="InterPro" id="IPR004358">
    <property type="entry name" value="Sig_transdc_His_kin-like_C"/>
</dbReference>
<dbReference type="Proteomes" id="UP000267400">
    <property type="component" value="Unassembled WGS sequence"/>
</dbReference>
<dbReference type="Pfam" id="PF02518">
    <property type="entry name" value="HATPase_c"/>
    <property type="match status" value="1"/>
</dbReference>
<dbReference type="InterPro" id="IPR000700">
    <property type="entry name" value="PAS-assoc_C"/>
</dbReference>
<keyword evidence="7" id="KW-0067">ATP-binding</keyword>
<dbReference type="GO" id="GO:0000155">
    <property type="term" value="F:phosphorelay sensor kinase activity"/>
    <property type="evidence" value="ECO:0007669"/>
    <property type="project" value="InterPro"/>
</dbReference>
<reference evidence="13 14" key="1">
    <citation type="submission" date="2018-12" db="EMBL/GenBank/DDBJ databases">
        <authorList>
            <person name="Yu L."/>
        </authorList>
    </citation>
    <scope>NUCLEOTIDE SEQUENCE [LARGE SCALE GENOMIC DNA]</scope>
    <source>
        <strain evidence="13 14">11S</strain>
    </source>
</reference>
<keyword evidence="4" id="KW-0808">Transferase</keyword>
<evidence type="ECO:0000256" key="6">
    <source>
        <dbReference type="ARBA" id="ARBA00022777"/>
    </source>
</evidence>
<feature type="domain" description="PAC" evidence="12">
    <location>
        <begin position="106"/>
        <end position="159"/>
    </location>
</feature>
<comment type="catalytic activity">
    <reaction evidence="1">
        <text>ATP + protein L-histidine = ADP + protein N-phospho-L-histidine.</text>
        <dbReference type="EC" id="2.7.13.3"/>
    </reaction>
</comment>
<gene>
    <name evidence="13" type="ORF">EKG36_15815</name>
</gene>
<evidence type="ECO:0000256" key="4">
    <source>
        <dbReference type="ARBA" id="ARBA00022679"/>
    </source>
</evidence>
<evidence type="ECO:0000256" key="3">
    <source>
        <dbReference type="ARBA" id="ARBA00022553"/>
    </source>
</evidence>
<dbReference type="InterPro" id="IPR001610">
    <property type="entry name" value="PAC"/>
</dbReference>
<dbReference type="PANTHER" id="PTHR43065">
    <property type="entry name" value="SENSOR HISTIDINE KINASE"/>
    <property type="match status" value="1"/>
</dbReference>
<dbReference type="InterPro" id="IPR003661">
    <property type="entry name" value="HisK_dim/P_dom"/>
</dbReference>
<dbReference type="EMBL" id="RXNS01000016">
    <property type="protein sequence ID" value="RTR00471.1"/>
    <property type="molecule type" value="Genomic_DNA"/>
</dbReference>
<dbReference type="SUPFAM" id="SSF55874">
    <property type="entry name" value="ATPase domain of HSP90 chaperone/DNA topoisomerase II/histidine kinase"/>
    <property type="match status" value="1"/>
</dbReference>
<dbReference type="InterPro" id="IPR036890">
    <property type="entry name" value="HATPase_C_sf"/>
</dbReference>
<evidence type="ECO:0000313" key="13">
    <source>
        <dbReference type="EMBL" id="RTR00471.1"/>
    </source>
</evidence>
<evidence type="ECO:0000256" key="5">
    <source>
        <dbReference type="ARBA" id="ARBA00022741"/>
    </source>
</evidence>
<dbReference type="AlphaFoldDB" id="A0A431V1E8"/>
<dbReference type="PROSITE" id="PS50113">
    <property type="entry name" value="PAC"/>
    <property type="match status" value="1"/>
</dbReference>
<organism evidence="13 14">
    <name type="scientific">Halomonas nitroreducens</name>
    <dbReference type="NCBI Taxonomy" id="447425"/>
    <lineage>
        <taxon>Bacteria</taxon>
        <taxon>Pseudomonadati</taxon>
        <taxon>Pseudomonadota</taxon>
        <taxon>Gammaproteobacteria</taxon>
        <taxon>Oceanospirillales</taxon>
        <taxon>Halomonadaceae</taxon>
        <taxon>Halomonas</taxon>
    </lineage>
</organism>
<dbReference type="RefSeq" id="WP_126485830.1">
    <property type="nucleotide sequence ID" value="NZ_RXNS01000016.1"/>
</dbReference>
<keyword evidence="3" id="KW-0597">Phosphoprotein</keyword>
<dbReference type="SMART" id="SM00388">
    <property type="entry name" value="HisKA"/>
    <property type="match status" value="1"/>
</dbReference>
<dbReference type="PROSITE" id="PS50109">
    <property type="entry name" value="HIS_KIN"/>
    <property type="match status" value="1"/>
</dbReference>
<dbReference type="SMART" id="SM00387">
    <property type="entry name" value="HATPase_c"/>
    <property type="match status" value="1"/>
</dbReference>
<dbReference type="NCBIfam" id="TIGR00229">
    <property type="entry name" value="sensory_box"/>
    <property type="match status" value="1"/>
</dbReference>
<dbReference type="Gene3D" id="3.30.450.20">
    <property type="entry name" value="PAS domain"/>
    <property type="match status" value="2"/>
</dbReference>
<keyword evidence="14" id="KW-1185">Reference proteome</keyword>
<evidence type="ECO:0000256" key="7">
    <source>
        <dbReference type="ARBA" id="ARBA00022840"/>
    </source>
</evidence>
<feature type="domain" description="PAS" evidence="11">
    <location>
        <begin position="33"/>
        <end position="103"/>
    </location>
</feature>
<feature type="coiled-coil region" evidence="9">
    <location>
        <begin position="6"/>
        <end position="33"/>
    </location>
</feature>
<keyword evidence="5" id="KW-0547">Nucleotide-binding</keyword>
<dbReference type="PRINTS" id="PR00344">
    <property type="entry name" value="BCTRLSENSOR"/>
</dbReference>
<dbReference type="SMART" id="SM00086">
    <property type="entry name" value="PAC"/>
    <property type="match status" value="2"/>
</dbReference>
<evidence type="ECO:0000256" key="9">
    <source>
        <dbReference type="SAM" id="Coils"/>
    </source>
</evidence>
<evidence type="ECO:0000256" key="8">
    <source>
        <dbReference type="ARBA" id="ARBA00023012"/>
    </source>
</evidence>
<dbReference type="Gene3D" id="3.30.565.10">
    <property type="entry name" value="Histidine kinase-like ATPase, C-terminal domain"/>
    <property type="match status" value="1"/>
</dbReference>
<evidence type="ECO:0000259" key="10">
    <source>
        <dbReference type="PROSITE" id="PS50109"/>
    </source>
</evidence>
<keyword evidence="9" id="KW-0175">Coiled coil</keyword>